<dbReference type="Proteomes" id="UP001558613">
    <property type="component" value="Unassembled WGS sequence"/>
</dbReference>
<proteinExistence type="predicted"/>
<reference evidence="1 2" key="1">
    <citation type="submission" date="2023-09" db="EMBL/GenBank/DDBJ databases">
        <authorList>
            <person name="Wang M."/>
        </authorList>
    </citation>
    <scope>NUCLEOTIDE SEQUENCE [LARGE SCALE GENOMIC DNA]</scope>
    <source>
        <strain evidence="1">GT-2023</strain>
        <tissue evidence="1">Liver</tissue>
    </source>
</reference>
<dbReference type="EMBL" id="JAYMGO010000016">
    <property type="protein sequence ID" value="KAL1258607.1"/>
    <property type="molecule type" value="Genomic_DNA"/>
</dbReference>
<evidence type="ECO:0000313" key="2">
    <source>
        <dbReference type="Proteomes" id="UP001558613"/>
    </source>
</evidence>
<name>A0ABR3M0G4_9TELE</name>
<keyword evidence="2" id="KW-1185">Reference proteome</keyword>
<organism evidence="1 2">
    <name type="scientific">Cirrhinus molitorella</name>
    <name type="common">mud carp</name>
    <dbReference type="NCBI Taxonomy" id="172907"/>
    <lineage>
        <taxon>Eukaryota</taxon>
        <taxon>Metazoa</taxon>
        <taxon>Chordata</taxon>
        <taxon>Craniata</taxon>
        <taxon>Vertebrata</taxon>
        <taxon>Euteleostomi</taxon>
        <taxon>Actinopterygii</taxon>
        <taxon>Neopterygii</taxon>
        <taxon>Teleostei</taxon>
        <taxon>Ostariophysi</taxon>
        <taxon>Cypriniformes</taxon>
        <taxon>Cyprinidae</taxon>
        <taxon>Labeoninae</taxon>
        <taxon>Labeonini</taxon>
        <taxon>Cirrhinus</taxon>
    </lineage>
</organism>
<evidence type="ECO:0000313" key="1">
    <source>
        <dbReference type="EMBL" id="KAL1258607.1"/>
    </source>
</evidence>
<comment type="caution">
    <text evidence="1">The sequence shown here is derived from an EMBL/GenBank/DDBJ whole genome shotgun (WGS) entry which is preliminary data.</text>
</comment>
<accession>A0ABR3M0G4</accession>
<gene>
    <name evidence="1" type="ORF">QQF64_009184</name>
</gene>
<sequence length="183" mass="20241">MQECWFGVSWCRGPCAQQRNLPRLSAPRRRQQPPGPAARCIKDHFLSPPPSNVICHQITNIAHGAERAAKSRAFPERFWLFISVFRHMRIKLQSALKVTNARDRLRPVAESPEEADGTRPYATLLLIRGAGNGTRLGCVITPGYHSAASLLTSSAGDLISRSVSGLSRGQRLSWTALSEEREA</sequence>
<protein>
    <submittedName>
        <fullName evidence="1">Uncharacterized protein</fullName>
    </submittedName>
</protein>